<dbReference type="SMART" id="SM00343">
    <property type="entry name" value="ZnF_C2HC"/>
    <property type="match status" value="1"/>
</dbReference>
<keyword evidence="1" id="KW-0862">Zinc</keyword>
<feature type="non-terminal residue" evidence="4">
    <location>
        <position position="1"/>
    </location>
</feature>
<name>A0A699ILY1_TANCI</name>
<feature type="region of interest" description="Disordered" evidence="2">
    <location>
        <begin position="171"/>
        <end position="191"/>
    </location>
</feature>
<keyword evidence="1" id="KW-0479">Metal-binding</keyword>
<protein>
    <recommendedName>
        <fullName evidence="3">CCHC-type domain-containing protein</fullName>
    </recommendedName>
</protein>
<keyword evidence="1" id="KW-0863">Zinc-finger</keyword>
<dbReference type="GO" id="GO:0003676">
    <property type="term" value="F:nucleic acid binding"/>
    <property type="evidence" value="ECO:0007669"/>
    <property type="project" value="InterPro"/>
</dbReference>
<dbReference type="Pfam" id="PF00098">
    <property type="entry name" value="zf-CCHC"/>
    <property type="match status" value="1"/>
</dbReference>
<reference evidence="4" key="1">
    <citation type="journal article" date="2019" name="Sci. Rep.">
        <title>Draft genome of Tanacetum cinerariifolium, the natural source of mosquito coil.</title>
        <authorList>
            <person name="Yamashiro T."/>
            <person name="Shiraishi A."/>
            <person name="Satake H."/>
            <person name="Nakayama K."/>
        </authorList>
    </citation>
    <scope>NUCLEOTIDE SEQUENCE</scope>
</reference>
<comment type="caution">
    <text evidence="4">The sequence shown here is derived from an EMBL/GenBank/DDBJ whole genome shotgun (WGS) entry which is preliminary data.</text>
</comment>
<evidence type="ECO:0000256" key="1">
    <source>
        <dbReference type="PROSITE-ProRule" id="PRU00047"/>
    </source>
</evidence>
<dbReference type="EMBL" id="BKCJ010299645">
    <property type="protein sequence ID" value="GEZ60584.1"/>
    <property type="molecule type" value="Genomic_DNA"/>
</dbReference>
<dbReference type="AlphaFoldDB" id="A0A699ILY1"/>
<dbReference type="GO" id="GO:0008270">
    <property type="term" value="F:zinc ion binding"/>
    <property type="evidence" value="ECO:0007669"/>
    <property type="project" value="UniProtKB-KW"/>
</dbReference>
<dbReference type="InterPro" id="IPR036875">
    <property type="entry name" value="Znf_CCHC_sf"/>
</dbReference>
<dbReference type="SUPFAM" id="SSF57756">
    <property type="entry name" value="Retrovirus zinc finger-like domains"/>
    <property type="match status" value="1"/>
</dbReference>
<sequence length="386" mass="44016">TSTTRAVNIAQVANTASTQGAANSSTTIENLSDAVIYSFFPSQPSILQLQNEDLQQIHLDDLEEMDLRFDKSKVECFNCHKRGHFARECKAPKNQDSGNRKPIRMTILVEYLQHGNYALWEVIEFGNSYKAPPEEATKDKGLAEEMDIKWNLALLSIRADRFWKKTDHQGVKTEGRESCKKDPKEDEASKNHTFVADEEEVPTEYALMAKTSSSSDKEEVKKEKESIDFKIENFENASKDLDRLLWSQKLDKDKKGIGLNEYYAVPSPPVQVYSPPKKDLSWMGLPEVVDDTVTDYTRPTPSTDVSKSVSKELEERWKNNNPSFFEQRGSSGNVVSKPMIKFMKESVCPNATKVNNTENARKPTMKYAKMYRFNSQSPRVRGNQRN</sequence>
<dbReference type="InterPro" id="IPR001878">
    <property type="entry name" value="Znf_CCHC"/>
</dbReference>
<evidence type="ECO:0000256" key="2">
    <source>
        <dbReference type="SAM" id="MobiDB-lite"/>
    </source>
</evidence>
<dbReference type="PROSITE" id="PS50158">
    <property type="entry name" value="ZF_CCHC"/>
    <property type="match status" value="1"/>
</dbReference>
<feature type="compositionally biased region" description="Basic and acidic residues" evidence="2">
    <location>
        <begin position="171"/>
        <end position="190"/>
    </location>
</feature>
<gene>
    <name evidence="4" type="ORF">Tci_532557</name>
</gene>
<accession>A0A699ILY1</accession>
<dbReference type="Gene3D" id="4.10.60.10">
    <property type="entry name" value="Zinc finger, CCHC-type"/>
    <property type="match status" value="1"/>
</dbReference>
<proteinExistence type="predicted"/>
<evidence type="ECO:0000259" key="3">
    <source>
        <dbReference type="PROSITE" id="PS50158"/>
    </source>
</evidence>
<organism evidence="4">
    <name type="scientific">Tanacetum cinerariifolium</name>
    <name type="common">Dalmatian daisy</name>
    <name type="synonym">Chrysanthemum cinerariifolium</name>
    <dbReference type="NCBI Taxonomy" id="118510"/>
    <lineage>
        <taxon>Eukaryota</taxon>
        <taxon>Viridiplantae</taxon>
        <taxon>Streptophyta</taxon>
        <taxon>Embryophyta</taxon>
        <taxon>Tracheophyta</taxon>
        <taxon>Spermatophyta</taxon>
        <taxon>Magnoliopsida</taxon>
        <taxon>eudicotyledons</taxon>
        <taxon>Gunneridae</taxon>
        <taxon>Pentapetalae</taxon>
        <taxon>asterids</taxon>
        <taxon>campanulids</taxon>
        <taxon>Asterales</taxon>
        <taxon>Asteraceae</taxon>
        <taxon>Asteroideae</taxon>
        <taxon>Anthemideae</taxon>
        <taxon>Anthemidinae</taxon>
        <taxon>Tanacetum</taxon>
    </lineage>
</organism>
<feature type="domain" description="CCHC-type" evidence="3">
    <location>
        <begin position="76"/>
        <end position="90"/>
    </location>
</feature>
<evidence type="ECO:0000313" key="4">
    <source>
        <dbReference type="EMBL" id="GEZ60584.1"/>
    </source>
</evidence>